<dbReference type="EMBL" id="BARW01002199">
    <property type="protein sequence ID" value="GAI68820.1"/>
    <property type="molecule type" value="Genomic_DNA"/>
</dbReference>
<protein>
    <submittedName>
        <fullName evidence="1">Uncharacterized protein</fullName>
    </submittedName>
</protein>
<gene>
    <name evidence="1" type="ORF">S12H4_06309</name>
</gene>
<reference evidence="1" key="1">
    <citation type="journal article" date="2014" name="Front. Microbiol.">
        <title>High frequency of phylogenetically diverse reductive dehalogenase-homologous genes in deep subseafloor sedimentary metagenomes.</title>
        <authorList>
            <person name="Kawai M."/>
            <person name="Futagami T."/>
            <person name="Toyoda A."/>
            <person name="Takaki Y."/>
            <person name="Nishi S."/>
            <person name="Hori S."/>
            <person name="Arai W."/>
            <person name="Tsubouchi T."/>
            <person name="Morono Y."/>
            <person name="Uchiyama I."/>
            <person name="Ito T."/>
            <person name="Fujiyama A."/>
            <person name="Inagaki F."/>
            <person name="Takami H."/>
        </authorList>
    </citation>
    <scope>NUCLEOTIDE SEQUENCE</scope>
    <source>
        <strain evidence="1">Expedition CK06-06</strain>
    </source>
</reference>
<proteinExistence type="predicted"/>
<comment type="caution">
    <text evidence="1">The sequence shown here is derived from an EMBL/GenBank/DDBJ whole genome shotgun (WGS) entry which is preliminary data.</text>
</comment>
<organism evidence="1">
    <name type="scientific">marine sediment metagenome</name>
    <dbReference type="NCBI Taxonomy" id="412755"/>
    <lineage>
        <taxon>unclassified sequences</taxon>
        <taxon>metagenomes</taxon>
        <taxon>ecological metagenomes</taxon>
    </lineage>
</organism>
<dbReference type="AlphaFoldDB" id="X1S032"/>
<sequence>MTIVCSSPILPSDKIEGLVVDRIKDYILTEENLKELVRLTNEELAQTSSEDRERLGILEGQIADVGSRLGKLYDALETGEFKTSDLALRIRVLMQKKEELQHAKTDIEERLRHEILDTVDLNVVHQYTSDLRNLLVKSSITEQRSFLKSFVEKIEADDEKVKMYYNSILRGILLDRI</sequence>
<name>X1S032_9ZZZZ</name>
<evidence type="ECO:0000313" key="1">
    <source>
        <dbReference type="EMBL" id="GAI68820.1"/>
    </source>
</evidence>
<accession>X1S032</accession>